<dbReference type="Pfam" id="PF00155">
    <property type="entry name" value="Aminotran_1_2"/>
    <property type="match status" value="1"/>
</dbReference>
<comment type="cofactor">
    <cofactor evidence="1">
        <name>pyridoxal 5'-phosphate</name>
        <dbReference type="ChEBI" id="CHEBI:597326"/>
    </cofactor>
</comment>
<dbReference type="GO" id="GO:0042853">
    <property type="term" value="P:L-alanine catabolic process"/>
    <property type="evidence" value="ECO:0007669"/>
    <property type="project" value="UniProtKB-UniPathway"/>
</dbReference>
<accession>A0A482WDF9</accession>
<dbReference type="InterPro" id="IPR045088">
    <property type="entry name" value="ALAT1/2-like"/>
</dbReference>
<dbReference type="Gene3D" id="3.40.640.10">
    <property type="entry name" value="Type I PLP-dependent aspartate aminotransferase-like (Major domain)"/>
    <property type="match status" value="1"/>
</dbReference>
<dbReference type="FunFam" id="3.40.640.10:FF:000012">
    <property type="entry name" value="alanine aminotransferase 2"/>
    <property type="match status" value="1"/>
</dbReference>
<dbReference type="GO" id="GO:0004021">
    <property type="term" value="F:L-alanine:2-oxoglutarate aminotransferase activity"/>
    <property type="evidence" value="ECO:0007669"/>
    <property type="project" value="UniProtKB-EC"/>
</dbReference>
<keyword evidence="12" id="KW-1185">Reference proteome</keyword>
<keyword evidence="3" id="KW-0032">Aminotransferase</keyword>
<evidence type="ECO:0000256" key="2">
    <source>
        <dbReference type="ARBA" id="ARBA00011738"/>
    </source>
</evidence>
<dbReference type="PANTHER" id="PTHR11751">
    <property type="entry name" value="ALANINE AMINOTRANSFERASE"/>
    <property type="match status" value="1"/>
</dbReference>
<dbReference type="InterPro" id="IPR015421">
    <property type="entry name" value="PyrdxlP-dep_Trfase_major"/>
</dbReference>
<evidence type="ECO:0000256" key="3">
    <source>
        <dbReference type="ARBA" id="ARBA00022576"/>
    </source>
</evidence>
<dbReference type="GO" id="GO:0030170">
    <property type="term" value="F:pyridoxal phosphate binding"/>
    <property type="evidence" value="ECO:0007669"/>
    <property type="project" value="InterPro"/>
</dbReference>
<evidence type="ECO:0000259" key="10">
    <source>
        <dbReference type="Pfam" id="PF00155"/>
    </source>
</evidence>
<comment type="pathway">
    <text evidence="6">Amino-acid degradation; L-alanine degradation via transaminase pathway; pyruvate from L-alanine: step 1/1.</text>
</comment>
<dbReference type="InterPro" id="IPR015422">
    <property type="entry name" value="PyrdxlP-dep_Trfase_small"/>
</dbReference>
<proteinExistence type="inferred from homology"/>
<dbReference type="CDD" id="cd00609">
    <property type="entry name" value="AAT_like"/>
    <property type="match status" value="1"/>
</dbReference>
<dbReference type="Gene3D" id="1.10.287.1970">
    <property type="match status" value="1"/>
</dbReference>
<evidence type="ECO:0000256" key="7">
    <source>
        <dbReference type="ARBA" id="ARBA00025785"/>
    </source>
</evidence>
<dbReference type="OrthoDB" id="1732682at2759"/>
<evidence type="ECO:0000256" key="8">
    <source>
        <dbReference type="ARBA" id="ARBA00026106"/>
    </source>
</evidence>
<evidence type="ECO:0000256" key="6">
    <source>
        <dbReference type="ARBA" id="ARBA00025708"/>
    </source>
</evidence>
<comment type="subunit">
    <text evidence="2">Homodimer.</text>
</comment>
<dbReference type="FunFam" id="1.10.287.1970:FF:000001">
    <property type="entry name" value="Alanine aminotransferase 2"/>
    <property type="match status" value="1"/>
</dbReference>
<comment type="catalytic activity">
    <reaction evidence="9">
        <text>L-alanine + 2-oxoglutarate = pyruvate + L-glutamate</text>
        <dbReference type="Rhea" id="RHEA:19453"/>
        <dbReference type="ChEBI" id="CHEBI:15361"/>
        <dbReference type="ChEBI" id="CHEBI:16810"/>
        <dbReference type="ChEBI" id="CHEBI:29985"/>
        <dbReference type="ChEBI" id="CHEBI:57972"/>
        <dbReference type="EC" id="2.6.1.2"/>
    </reaction>
</comment>
<dbReference type="EC" id="2.6.1.2" evidence="8"/>
<evidence type="ECO:0000256" key="4">
    <source>
        <dbReference type="ARBA" id="ARBA00022679"/>
    </source>
</evidence>
<evidence type="ECO:0000256" key="1">
    <source>
        <dbReference type="ARBA" id="ARBA00001933"/>
    </source>
</evidence>
<keyword evidence="4" id="KW-0808">Transferase</keyword>
<evidence type="ECO:0000256" key="9">
    <source>
        <dbReference type="ARBA" id="ARBA00047412"/>
    </source>
</evidence>
<evidence type="ECO:0000313" key="11">
    <source>
        <dbReference type="EMBL" id="RZC43272.1"/>
    </source>
</evidence>
<evidence type="ECO:0000313" key="12">
    <source>
        <dbReference type="Proteomes" id="UP000292052"/>
    </source>
</evidence>
<organism evidence="11 12">
    <name type="scientific">Asbolus verrucosus</name>
    <name type="common">Desert ironclad beetle</name>
    <dbReference type="NCBI Taxonomy" id="1661398"/>
    <lineage>
        <taxon>Eukaryota</taxon>
        <taxon>Metazoa</taxon>
        <taxon>Ecdysozoa</taxon>
        <taxon>Arthropoda</taxon>
        <taxon>Hexapoda</taxon>
        <taxon>Insecta</taxon>
        <taxon>Pterygota</taxon>
        <taxon>Neoptera</taxon>
        <taxon>Endopterygota</taxon>
        <taxon>Coleoptera</taxon>
        <taxon>Polyphaga</taxon>
        <taxon>Cucujiformia</taxon>
        <taxon>Tenebrionidae</taxon>
        <taxon>Pimeliinae</taxon>
        <taxon>Asbolus</taxon>
    </lineage>
</organism>
<dbReference type="InterPro" id="IPR015424">
    <property type="entry name" value="PyrdxlP-dep_Trfase"/>
</dbReference>
<dbReference type="UniPathway" id="UPA00528">
    <property type="reaction ID" value="UER00586"/>
</dbReference>
<feature type="domain" description="Aminotransferase class I/classII large" evidence="10">
    <location>
        <begin position="93"/>
        <end position="471"/>
    </location>
</feature>
<dbReference type="EMBL" id="QDEB01000576">
    <property type="protein sequence ID" value="RZC43272.1"/>
    <property type="molecule type" value="Genomic_DNA"/>
</dbReference>
<dbReference type="Gene3D" id="3.90.1150.10">
    <property type="entry name" value="Aspartate Aminotransferase, domain 1"/>
    <property type="match status" value="1"/>
</dbReference>
<dbReference type="FunFam" id="3.90.1150.10:FF:000010">
    <property type="entry name" value="Alanine aminotransferase 2"/>
    <property type="match status" value="1"/>
</dbReference>
<reference evidence="11 12" key="1">
    <citation type="submission" date="2017-03" db="EMBL/GenBank/DDBJ databases">
        <title>Genome of the blue death feigning beetle - Asbolus verrucosus.</title>
        <authorList>
            <person name="Rider S.D."/>
        </authorList>
    </citation>
    <scope>NUCLEOTIDE SEQUENCE [LARGE SCALE GENOMIC DNA]</scope>
    <source>
        <strain evidence="11">Butters</strain>
        <tissue evidence="11">Head and leg muscle</tissue>
    </source>
</reference>
<dbReference type="SUPFAM" id="SSF53383">
    <property type="entry name" value="PLP-dependent transferases"/>
    <property type="match status" value="1"/>
</dbReference>
<dbReference type="InterPro" id="IPR004839">
    <property type="entry name" value="Aminotransferase_I/II_large"/>
</dbReference>
<keyword evidence="5" id="KW-0663">Pyridoxal phosphate</keyword>
<dbReference type="PANTHER" id="PTHR11751:SF29">
    <property type="entry name" value="ALANINE TRANSAMINASE"/>
    <property type="match status" value="1"/>
</dbReference>
<comment type="similarity">
    <text evidence="7">Belongs to the class-I pyridoxal-phosphate-dependent aminotransferase family. Alanine aminotransferase subfamily.</text>
</comment>
<dbReference type="STRING" id="1661398.A0A482WDF9"/>
<name>A0A482WDF9_ASBVE</name>
<protein>
    <recommendedName>
        <fullName evidence="8">alanine transaminase</fullName>
        <ecNumber evidence="8">2.6.1.2</ecNumber>
    </recommendedName>
</protein>
<gene>
    <name evidence="11" type="ORF">BDFB_006513</name>
</gene>
<comment type="caution">
    <text evidence="11">The sequence shown here is derived from an EMBL/GenBank/DDBJ whole genome shotgun (WGS) entry which is preliminary data.</text>
</comment>
<dbReference type="AlphaFoldDB" id="A0A482WDF9"/>
<sequence length="483" mass="54141">MASGTEHTLTLDTINPHLKIVKYALRGPIPIRAAEIEKELKKGVEKPFKEVIKLNIGDGQAMGQRPITFIRQILALVTYPRLLNNDHFPKDTKERARAVLEACKGRSIGSYSESVGIEVIRKQVALYIKERDGGIACDWNNIVLCSGACDGIRNIIKLMKCEVDGKKPGIMIPVPQFPLYAALLTEFDIERIDYYLDETNNWALDISELQEVIDEARKVCHPRALVVMNPGNPTGQVLPRENIEDIIKFAYKEKLFIIADEVYQLNVYGEGSKFFSFKKVMMELGAPYSKMELASFMSCSKGYMGECGLRGGYSEIVNFNPEAKAVYLKSISTKLSPTGLGQTCMYAVVHPPKKGEPSFDEFMTEKNALDEEFKLKAKITELKLNAIEGIKCNPVQGAIYAFPQIILPQKFIEAAKNKGKVPDAIYSMELLENTGICVIPGSGFGQAPGTYHFRMTILAPTEKLKQVLDKIKKFHEDLYEKYN</sequence>
<evidence type="ECO:0000256" key="5">
    <source>
        <dbReference type="ARBA" id="ARBA00022898"/>
    </source>
</evidence>
<dbReference type="Proteomes" id="UP000292052">
    <property type="component" value="Unassembled WGS sequence"/>
</dbReference>